<keyword evidence="2 8" id="KW-0812">Transmembrane</keyword>
<feature type="transmembrane region" description="Helical" evidence="8">
    <location>
        <begin position="798"/>
        <end position="816"/>
    </location>
</feature>
<evidence type="ECO:0000313" key="12">
    <source>
        <dbReference type="Proteomes" id="UP001500879"/>
    </source>
</evidence>
<dbReference type="PANTHER" id="PTHR24221">
    <property type="entry name" value="ATP-BINDING CASSETTE SUB-FAMILY B"/>
    <property type="match status" value="1"/>
</dbReference>
<feature type="compositionally biased region" description="Pro residues" evidence="7">
    <location>
        <begin position="560"/>
        <end position="572"/>
    </location>
</feature>
<dbReference type="PROSITE" id="PS00211">
    <property type="entry name" value="ABC_TRANSPORTER_1"/>
    <property type="match status" value="1"/>
</dbReference>
<feature type="transmembrane region" description="Helical" evidence="8">
    <location>
        <begin position="40"/>
        <end position="57"/>
    </location>
</feature>
<dbReference type="Proteomes" id="UP001500879">
    <property type="component" value="Unassembled WGS sequence"/>
</dbReference>
<dbReference type="Gene3D" id="3.40.50.300">
    <property type="entry name" value="P-loop containing nucleotide triphosphate hydrolases"/>
    <property type="match status" value="2"/>
</dbReference>
<evidence type="ECO:0000259" key="9">
    <source>
        <dbReference type="PROSITE" id="PS50893"/>
    </source>
</evidence>
<evidence type="ECO:0000256" key="2">
    <source>
        <dbReference type="ARBA" id="ARBA00022692"/>
    </source>
</evidence>
<feature type="region of interest" description="Disordered" evidence="7">
    <location>
        <begin position="554"/>
        <end position="594"/>
    </location>
</feature>
<gene>
    <name evidence="11" type="ORF">GCM10010357_55820</name>
</gene>
<reference evidence="11 12" key="1">
    <citation type="journal article" date="2019" name="Int. J. Syst. Evol. Microbiol.">
        <title>The Global Catalogue of Microorganisms (GCM) 10K type strain sequencing project: providing services to taxonomists for standard genome sequencing and annotation.</title>
        <authorList>
            <consortium name="The Broad Institute Genomics Platform"/>
            <consortium name="The Broad Institute Genome Sequencing Center for Infectious Disease"/>
            <person name="Wu L."/>
            <person name="Ma J."/>
        </authorList>
    </citation>
    <scope>NUCLEOTIDE SEQUENCE [LARGE SCALE GENOMIC DNA]</scope>
    <source>
        <strain evidence="11 12">JCM 4788</strain>
    </source>
</reference>
<feature type="domain" description="ABC transmembrane type-1" evidence="10">
    <location>
        <begin position="659"/>
        <end position="941"/>
    </location>
</feature>
<dbReference type="InterPro" id="IPR011527">
    <property type="entry name" value="ABC1_TM_dom"/>
</dbReference>
<name>A0ABN0Z141_9ACTN</name>
<dbReference type="Pfam" id="PF00005">
    <property type="entry name" value="ABC_tran"/>
    <property type="match status" value="2"/>
</dbReference>
<feature type="domain" description="ABC transmembrane type-1" evidence="10">
    <location>
        <begin position="2"/>
        <end position="282"/>
    </location>
</feature>
<feature type="transmembrane region" description="Helical" evidence="8">
    <location>
        <begin position="768"/>
        <end position="792"/>
    </location>
</feature>
<dbReference type="CDD" id="cd18543">
    <property type="entry name" value="ABC_6TM_Rv0194_D1_like"/>
    <property type="match status" value="1"/>
</dbReference>
<comment type="subcellular location">
    <subcellularLocation>
        <location evidence="1">Cell membrane</location>
        <topology evidence="1">Multi-pass membrane protein</topology>
    </subcellularLocation>
</comment>
<keyword evidence="6 8" id="KW-0472">Membrane</keyword>
<feature type="transmembrane region" description="Helical" evidence="8">
    <location>
        <begin position="658"/>
        <end position="679"/>
    </location>
</feature>
<dbReference type="PROSITE" id="PS50893">
    <property type="entry name" value="ABC_TRANSPORTER_2"/>
    <property type="match status" value="2"/>
</dbReference>
<evidence type="ECO:0000259" key="10">
    <source>
        <dbReference type="PROSITE" id="PS50929"/>
    </source>
</evidence>
<dbReference type="CDD" id="cd18546">
    <property type="entry name" value="ABC_6TM_Rv0194_D2_like"/>
    <property type="match status" value="1"/>
</dbReference>
<evidence type="ECO:0000256" key="5">
    <source>
        <dbReference type="ARBA" id="ARBA00022989"/>
    </source>
</evidence>
<keyword evidence="3" id="KW-0547">Nucleotide-binding</keyword>
<evidence type="ECO:0000256" key="4">
    <source>
        <dbReference type="ARBA" id="ARBA00022840"/>
    </source>
</evidence>
<comment type="caution">
    <text evidence="11">The sequence shown here is derived from an EMBL/GenBank/DDBJ whole genome shotgun (WGS) entry which is preliminary data.</text>
</comment>
<evidence type="ECO:0000313" key="11">
    <source>
        <dbReference type="EMBL" id="GAA0427119.1"/>
    </source>
</evidence>
<feature type="transmembrane region" description="Helical" evidence="8">
    <location>
        <begin position="251"/>
        <end position="268"/>
    </location>
</feature>
<feature type="domain" description="ABC transporter" evidence="9">
    <location>
        <begin position="975"/>
        <end position="1210"/>
    </location>
</feature>
<feature type="transmembrane region" description="Helical" evidence="8">
    <location>
        <begin position="223"/>
        <end position="245"/>
    </location>
</feature>
<dbReference type="InterPro" id="IPR036640">
    <property type="entry name" value="ABC1_TM_sf"/>
</dbReference>
<dbReference type="SMART" id="SM00382">
    <property type="entry name" value="AAA"/>
    <property type="match status" value="2"/>
</dbReference>
<dbReference type="InterPro" id="IPR039421">
    <property type="entry name" value="Type_1_exporter"/>
</dbReference>
<evidence type="ECO:0000256" key="7">
    <source>
        <dbReference type="SAM" id="MobiDB-lite"/>
    </source>
</evidence>
<feature type="transmembrane region" description="Helical" evidence="8">
    <location>
        <begin position="908"/>
        <end position="926"/>
    </location>
</feature>
<dbReference type="EMBL" id="BAAABX010000058">
    <property type="protein sequence ID" value="GAA0427119.1"/>
    <property type="molecule type" value="Genomic_DNA"/>
</dbReference>
<dbReference type="SUPFAM" id="SSF52540">
    <property type="entry name" value="P-loop containing nucleoside triphosphate hydrolases"/>
    <property type="match status" value="2"/>
</dbReference>
<keyword evidence="12" id="KW-1185">Reference proteome</keyword>
<feature type="transmembrane region" description="Helical" evidence="8">
    <location>
        <begin position="137"/>
        <end position="154"/>
    </location>
</feature>
<keyword evidence="4 11" id="KW-0067">ATP-binding</keyword>
<dbReference type="Pfam" id="PF00664">
    <property type="entry name" value="ABC_membrane"/>
    <property type="match status" value="2"/>
</dbReference>
<dbReference type="PROSITE" id="PS50929">
    <property type="entry name" value="ABC_TM1F"/>
    <property type="match status" value="2"/>
</dbReference>
<feature type="transmembrane region" description="Helical" evidence="8">
    <location>
        <begin position="877"/>
        <end position="902"/>
    </location>
</feature>
<dbReference type="InterPro" id="IPR017871">
    <property type="entry name" value="ABC_transporter-like_CS"/>
</dbReference>
<dbReference type="InterPro" id="IPR003439">
    <property type="entry name" value="ABC_transporter-like_ATP-bd"/>
</dbReference>
<feature type="transmembrane region" description="Helical" evidence="8">
    <location>
        <begin position="691"/>
        <end position="712"/>
    </location>
</feature>
<evidence type="ECO:0000256" key="3">
    <source>
        <dbReference type="ARBA" id="ARBA00022741"/>
    </source>
</evidence>
<evidence type="ECO:0000256" key="6">
    <source>
        <dbReference type="ARBA" id="ARBA00023136"/>
    </source>
</evidence>
<feature type="transmembrane region" description="Helical" evidence="8">
    <location>
        <begin position="110"/>
        <end position="131"/>
    </location>
</feature>
<keyword evidence="5 8" id="KW-1133">Transmembrane helix</keyword>
<dbReference type="InterPro" id="IPR003593">
    <property type="entry name" value="AAA+_ATPase"/>
</dbReference>
<evidence type="ECO:0000256" key="1">
    <source>
        <dbReference type="ARBA" id="ARBA00004651"/>
    </source>
</evidence>
<dbReference type="GO" id="GO:0005524">
    <property type="term" value="F:ATP binding"/>
    <property type="evidence" value="ECO:0007669"/>
    <property type="project" value="UniProtKB-KW"/>
</dbReference>
<dbReference type="InterPro" id="IPR027417">
    <property type="entry name" value="P-loop_NTPase"/>
</dbReference>
<proteinExistence type="predicted"/>
<sequence>MLLALGSSLAGMAVMALVPLIPKLIIDDVIGSHDRPLAPWAILLVVAAVVVYGLTYVRRYYGGRLALDVQHDMRTEMYASIARLDGKRQDELSTGQVVGRATSDLQLIQGLLFMLPMMIGNILLFLISLIVMAVLSPLLTVVALAVAPAIWFLASRSRVRLHPATWYAQGQAAAVAGVVDGAVTGVRVVKGFGQEAQETDRLREAGRRLFAGRLRTVRLNARYTPALQAVPALGQVAMLALGGWMATRGQITLGTFVAFSTYLAQLVGPVRMLTMVLTVGQQARAGVERVCELIDTEPVIDERPDAHELPADAPATVEFDGVSFGYDPERPVLDGFSLRVEPGETVAVVGASGSGKSTLSLLLPRFYDVTSGAVRIGGHDVRDLTHASLRAAIGLVPEDSFLFSDSIRDNIAYGVPDATDEQVRAAARAAQADGFVTALPEGYATKVGEQGLTLSGGQRQRIALARAILTDPRLLLLDDATSAVDARVEHEIHEALRGVMAGRTTLLIAHRASTLALADRIAVLDGGRLVDVGTAEELQERCAVYRRLLTDPDELGSPAAPAPAAPAPPVLPAPAAGDGPRVRRPRPVDGVTPSLWVRRPADEDTADLPGMPATPELLAKVKALPPATDTPDVDEERAVRPEESYGLRQLLRGFGAPLALALLLVALDAVAGLLLPVLIRHGIDQGVERAALGAVWAASGLALLVVLGQWAAQTGETRVTGRTGERVLYALRVKIFAQLQRLGLDYYERELTGKIMTRMTTDVDALSSFLQTGLVTAVVSVLTFFGILVALLVIDVQLALVVLATLPLLVAGTVFFRRQSVKAYELARERVGLVNADLQESVAGLRIVQAFRREEAGAGRFAERSDDYRRARVRGQWLISVYFPFVQLLSSVAAAAVLVVGAGRVDDGTLTTGALVAYLLYIDLFFAPVQQLSQVFDGYQQATVSLGRIRELLREPTSTPVAAEPREVRELRGEVAFEDVHFHYGDEKKAALAGVRLTVPAGQTVAFVGETGAGKSTLVKMVARFYDPTAGTVRVDGHDLRDLDPVGYRHRLGVVPQEPYLFPGTVRDAIAYGRPDASDAEVEAAARAVGAHEMVATLDGGYLHPVAERGRNLSAGQRQLIALARAELVDPDVLLLDEATAALDLATEALVNEATDRLAGRRTTLVVAHRLTTAARADRVVVLDRGRVVEDGTHGELLERGGRYAELWRTFTGEASTGEGAVATAEPARG</sequence>
<evidence type="ECO:0000256" key="8">
    <source>
        <dbReference type="SAM" id="Phobius"/>
    </source>
</evidence>
<organism evidence="11 12">
    <name type="scientific">Streptomyces luteireticuli</name>
    <dbReference type="NCBI Taxonomy" id="173858"/>
    <lineage>
        <taxon>Bacteria</taxon>
        <taxon>Bacillati</taxon>
        <taxon>Actinomycetota</taxon>
        <taxon>Actinomycetes</taxon>
        <taxon>Kitasatosporales</taxon>
        <taxon>Streptomycetaceae</taxon>
        <taxon>Streptomyces</taxon>
    </lineage>
</organism>
<dbReference type="SUPFAM" id="SSF90123">
    <property type="entry name" value="ABC transporter transmembrane region"/>
    <property type="match status" value="2"/>
</dbReference>
<accession>A0ABN0Z141</accession>
<protein>
    <submittedName>
        <fullName evidence="11">ABC transporter ATP-binding protein</fullName>
    </submittedName>
</protein>
<dbReference type="PANTHER" id="PTHR24221:SF629">
    <property type="entry name" value="MULTIDRUG EFFLUX ATP-BINDING_PERMEASE PROTEIN RV0194"/>
    <property type="match status" value="1"/>
</dbReference>
<dbReference type="Gene3D" id="1.20.1560.10">
    <property type="entry name" value="ABC transporter type 1, transmembrane domain"/>
    <property type="match status" value="2"/>
</dbReference>
<feature type="domain" description="ABC transporter" evidence="9">
    <location>
        <begin position="317"/>
        <end position="551"/>
    </location>
</feature>